<keyword evidence="1" id="KW-0732">Signal</keyword>
<comment type="caution">
    <text evidence="2">The sequence shown here is derived from an EMBL/GenBank/DDBJ whole genome shotgun (WGS) entry which is preliminary data.</text>
</comment>
<name>A0ABQ4MIJ1_9BACL</name>
<evidence type="ECO:0000313" key="3">
    <source>
        <dbReference type="Proteomes" id="UP000679992"/>
    </source>
</evidence>
<sequence>MKLFTLLLGFAMIIGGCSAGKIQPNPNSNSNPIKGNSIIDWVDFVKLNDQTYTGMYELVLSDPDDVTDEVVGEVKFKVGDVVTNPDYKTQPGDAAFLEIGTKLYQVKGFAKEELIAAKDETSIGGYRLYAGEDHARTLGLRYKDIPKDQVASVALYRFDETAPFNTLKDRDKERFIELLDHGTDKPGYSPENKDGDPDYYQMVFFMENGQLGYAYSLADDGVHVFFHPWDTRLVKDEIRNWLKP</sequence>
<protein>
    <submittedName>
        <fullName evidence="2">Uncharacterized protein</fullName>
    </submittedName>
</protein>
<proteinExistence type="predicted"/>
<evidence type="ECO:0000313" key="2">
    <source>
        <dbReference type="EMBL" id="GIP55807.1"/>
    </source>
</evidence>
<dbReference type="PROSITE" id="PS51257">
    <property type="entry name" value="PROKAR_LIPOPROTEIN"/>
    <property type="match status" value="1"/>
</dbReference>
<feature type="signal peptide" evidence="1">
    <location>
        <begin position="1"/>
        <end position="19"/>
    </location>
</feature>
<accession>A0ABQ4MIJ1</accession>
<feature type="chain" id="PRO_5047479389" evidence="1">
    <location>
        <begin position="20"/>
        <end position="244"/>
    </location>
</feature>
<dbReference type="RefSeq" id="WP_213656581.1">
    <property type="nucleotide sequence ID" value="NZ_BOSL01000024.1"/>
</dbReference>
<organism evidence="2 3">
    <name type="scientific">Paenibacillus vini</name>
    <dbReference type="NCBI Taxonomy" id="1476024"/>
    <lineage>
        <taxon>Bacteria</taxon>
        <taxon>Bacillati</taxon>
        <taxon>Bacillota</taxon>
        <taxon>Bacilli</taxon>
        <taxon>Bacillales</taxon>
        <taxon>Paenibacillaceae</taxon>
        <taxon>Paenibacillus</taxon>
    </lineage>
</organism>
<dbReference type="Proteomes" id="UP000679992">
    <property type="component" value="Unassembled WGS sequence"/>
</dbReference>
<evidence type="ECO:0000256" key="1">
    <source>
        <dbReference type="SAM" id="SignalP"/>
    </source>
</evidence>
<keyword evidence="3" id="KW-1185">Reference proteome</keyword>
<dbReference type="EMBL" id="BOSL01000024">
    <property type="protein sequence ID" value="GIP55807.1"/>
    <property type="molecule type" value="Genomic_DNA"/>
</dbReference>
<reference evidence="2 3" key="1">
    <citation type="submission" date="2021-03" db="EMBL/GenBank/DDBJ databases">
        <title>Antimicrobial resistance genes in bacteria isolated from Japanese honey, and their potential for conferring macrolide and lincosamide resistance in the American foulbrood pathogen Paenibacillus larvae.</title>
        <authorList>
            <person name="Okamoto M."/>
            <person name="Kumagai M."/>
            <person name="Kanamori H."/>
            <person name="Takamatsu D."/>
        </authorList>
    </citation>
    <scope>NUCLEOTIDE SEQUENCE [LARGE SCALE GENOMIC DNA]</scope>
    <source>
        <strain evidence="2 3">J42TS3</strain>
    </source>
</reference>
<gene>
    <name evidence="2" type="ORF">J42TS3_48420</name>
</gene>